<evidence type="ECO:0000313" key="5">
    <source>
        <dbReference type="Proteomes" id="UP000011016"/>
    </source>
</evidence>
<dbReference type="PATRIC" id="fig|883169.3.peg.1167"/>
<evidence type="ECO:0000313" key="3">
    <source>
        <dbReference type="EMBL" id="EJZ81870.1"/>
    </source>
</evidence>
<dbReference type="RefSeq" id="WP_004601100.1">
    <property type="nucleotide sequence ID" value="NZ_HF541867.1"/>
</dbReference>
<proteinExistence type="predicted"/>
<dbReference type="Proteomes" id="UP000006078">
    <property type="component" value="Unassembled WGS sequence"/>
</dbReference>
<evidence type="ECO:0000256" key="1">
    <source>
        <dbReference type="SAM" id="MobiDB-lite"/>
    </source>
</evidence>
<feature type="compositionally biased region" description="Low complexity" evidence="1">
    <location>
        <begin position="1"/>
        <end position="15"/>
    </location>
</feature>
<gene>
    <name evidence="2" type="ORF">BN46_0996</name>
    <name evidence="3" type="ORF">HMPREF9719_01210</name>
</gene>
<dbReference type="STRING" id="29321.AAV33_09420"/>
<feature type="region of interest" description="Disordered" evidence="1">
    <location>
        <begin position="1"/>
        <end position="20"/>
    </location>
</feature>
<reference evidence="3 4" key="2">
    <citation type="submission" date="2012-08" db="EMBL/GenBank/DDBJ databases">
        <title>The Genome Sequence of Turicella otitidis ATCC 51513.</title>
        <authorList>
            <consortium name="The Broad Institute Genome Sequencing Platform"/>
            <person name="Earl A."/>
            <person name="Ward D."/>
            <person name="Feldgarden M."/>
            <person name="Gevers D."/>
            <person name="Huys G."/>
            <person name="Walker B."/>
            <person name="Young S.K."/>
            <person name="Zeng Q."/>
            <person name="Gargeya S."/>
            <person name="Fitzgerald M."/>
            <person name="Haas B."/>
            <person name="Abouelleil A."/>
            <person name="Alvarado L."/>
            <person name="Arachchi H.M."/>
            <person name="Berlin A.M."/>
            <person name="Chapman S.B."/>
            <person name="Goldberg J."/>
            <person name="Griggs A."/>
            <person name="Gujja S."/>
            <person name="Hansen M."/>
            <person name="Howarth C."/>
            <person name="Imamovic A."/>
            <person name="Larimer J."/>
            <person name="McCowen C."/>
            <person name="Montmayeur A."/>
            <person name="Murphy C."/>
            <person name="Neiman D."/>
            <person name="Pearson M."/>
            <person name="Priest M."/>
            <person name="Roberts A."/>
            <person name="Saif S."/>
            <person name="Shea T."/>
            <person name="Sisk P."/>
            <person name="Sykes S."/>
            <person name="Wortman J."/>
            <person name="Nusbaum C."/>
            <person name="Birren B."/>
        </authorList>
    </citation>
    <scope>NUCLEOTIDE SEQUENCE [LARGE SCALE GENOMIC DNA]</scope>
    <source>
        <strain evidence="3 4">ATCC 51513</strain>
    </source>
</reference>
<dbReference type="EMBL" id="CAJZ01000138">
    <property type="protein sequence ID" value="CCI83724.1"/>
    <property type="molecule type" value="Genomic_DNA"/>
</dbReference>
<evidence type="ECO:0008006" key="6">
    <source>
        <dbReference type="Google" id="ProtNLM"/>
    </source>
</evidence>
<dbReference type="EMBL" id="AHAE01000055">
    <property type="protein sequence ID" value="EJZ81870.1"/>
    <property type="molecule type" value="Genomic_DNA"/>
</dbReference>
<dbReference type="CDD" id="cd03062">
    <property type="entry name" value="TRX_Fd_Sucrase"/>
    <property type="match status" value="1"/>
</dbReference>
<protein>
    <recommendedName>
        <fullName evidence="6">Sucrase ferredoxin</fullName>
    </recommendedName>
</protein>
<evidence type="ECO:0000313" key="4">
    <source>
        <dbReference type="Proteomes" id="UP000006078"/>
    </source>
</evidence>
<dbReference type="AlphaFoldDB" id="I7LC81"/>
<organism evidence="2 5">
    <name type="scientific">Corynebacterium otitidis ATCC 51513</name>
    <dbReference type="NCBI Taxonomy" id="883169"/>
    <lineage>
        <taxon>Bacteria</taxon>
        <taxon>Bacillati</taxon>
        <taxon>Actinomycetota</taxon>
        <taxon>Actinomycetes</taxon>
        <taxon>Mycobacteriales</taxon>
        <taxon>Corynebacteriaceae</taxon>
        <taxon>Corynebacterium</taxon>
    </lineage>
</organism>
<comment type="caution">
    <text evidence="2">The sequence shown here is derived from an EMBL/GenBank/DDBJ whole genome shotgun (WGS) entry which is preliminary data.</text>
</comment>
<sequence length="295" mass="31435">MVSAPSRPRGRAGARLCSDGEQGPIAGTARSFRAMVAIEWPGPWPRDATGRENVGEGLARLPKETGAVLQLIRRVGRAGHRSGGPYRVYLAFPDVAVVETLLVDDPAELLGADLGAPGRVPGARPVEHPLLFVCAHGKRDRCCAIKGRPVAKALDERFPEGWVWETTHLKGHRFAATSVLLPWGYAYGQLNAEAGAAMLGEAAAGRLFLGNNRGRGTLKPAEQAAELAVAERLAAEGIRVAPGEIRVSGERAWLPGGRSWRVAVEKREVTGVIASCGQDERTEKVPVVVALEEEG</sequence>
<dbReference type="InterPro" id="IPR009737">
    <property type="entry name" value="Aim32/Apd1-like"/>
</dbReference>
<keyword evidence="4" id="KW-1185">Reference proteome</keyword>
<name>I7LC81_9CORY</name>
<dbReference type="OrthoDB" id="3399139at2"/>
<accession>I7LC81</accession>
<dbReference type="Pfam" id="PF06999">
    <property type="entry name" value="Suc_Fer-like"/>
    <property type="match status" value="1"/>
</dbReference>
<dbReference type="Proteomes" id="UP000011016">
    <property type="component" value="Unassembled WGS sequence"/>
</dbReference>
<evidence type="ECO:0000313" key="2">
    <source>
        <dbReference type="EMBL" id="CCI83724.1"/>
    </source>
</evidence>
<reference evidence="2 5" key="1">
    <citation type="journal article" date="2012" name="J. Bacteriol.">
        <title>Draft Genome Sequence of Turicella otitidis ATCC 51513, Isolated from Middle Ear Fluid from a Child with Otitis Media.</title>
        <authorList>
            <person name="Brinkrolf K."/>
            <person name="Schneider J."/>
            <person name="Knecht M."/>
            <person name="Ruckert C."/>
            <person name="Tauch A."/>
        </authorList>
    </citation>
    <scope>NUCLEOTIDE SEQUENCE [LARGE SCALE GENOMIC DNA]</scope>
    <source>
        <strain evidence="2 5">ATCC 51513</strain>
    </source>
</reference>
<dbReference type="HOGENOM" id="CLU_050357_1_0_11"/>
<dbReference type="eggNOG" id="COG4759">
    <property type="taxonomic scope" value="Bacteria"/>
</dbReference>